<gene>
    <name evidence="3" type="ORF">ACJ73_10383</name>
</gene>
<dbReference type="GO" id="GO:0005739">
    <property type="term" value="C:mitochondrion"/>
    <property type="evidence" value="ECO:0007669"/>
    <property type="project" value="TreeGrafter"/>
</dbReference>
<dbReference type="VEuPathDB" id="FungiDB:ACJ73_10383"/>
<dbReference type="PRINTS" id="PR00072">
    <property type="entry name" value="MALOXRDTASE"/>
</dbReference>
<dbReference type="STRING" id="1658174.A0A1J9Q2G3"/>
<reference evidence="3 4" key="1">
    <citation type="submission" date="2015-08" db="EMBL/GenBank/DDBJ databases">
        <title>Emmonsia species relationships and genome sequence.</title>
        <authorList>
            <person name="Cuomo C.A."/>
            <person name="Schwartz I.S."/>
            <person name="Kenyon C."/>
            <person name="De Hoog G.S."/>
            <person name="Govender N.P."/>
            <person name="Botha A."/>
            <person name="Moreno L."/>
            <person name="De Vries M."/>
            <person name="Munoz J.F."/>
            <person name="Stielow J.B."/>
        </authorList>
    </citation>
    <scope>NUCLEOTIDE SEQUENCE [LARGE SCALE GENOMIC DNA]</scope>
    <source>
        <strain evidence="3 4">EI222</strain>
    </source>
</reference>
<evidence type="ECO:0000256" key="1">
    <source>
        <dbReference type="ARBA" id="ARBA00023027"/>
    </source>
</evidence>
<dbReference type="InterPro" id="IPR046346">
    <property type="entry name" value="Aminoacid_DH-like_N_sf"/>
</dbReference>
<keyword evidence="4" id="KW-1185">Reference proteome</keyword>
<dbReference type="Proteomes" id="UP000242791">
    <property type="component" value="Unassembled WGS sequence"/>
</dbReference>
<dbReference type="SUPFAM" id="SSF53223">
    <property type="entry name" value="Aminoacid dehydrogenase-like, N-terminal domain"/>
    <property type="match status" value="2"/>
</dbReference>
<dbReference type="OrthoDB" id="5365701at2759"/>
<evidence type="ECO:0000313" key="3">
    <source>
        <dbReference type="EMBL" id="OJD09357.1"/>
    </source>
</evidence>
<evidence type="ECO:0000313" key="4">
    <source>
        <dbReference type="Proteomes" id="UP000242791"/>
    </source>
</evidence>
<sequence>MFSVIYTPTEAEAIENYSRIFRRPEGCFLNIRDQDRIDECLANFGGSGEEIDYIVVTDGEEVAWPRYNDAIRTLPRHGLAPANSLVSNSHLCQQKILGIGDQGEGGILISVAKLVITTLCAGIHPTRQLPVVLDCGTNNEKLLNDELYLGLRQQRARGQEYDDFVDKFVKEARKRYPNAYIHL</sequence>
<dbReference type="InterPro" id="IPR012301">
    <property type="entry name" value="Malic_N_dom"/>
</dbReference>
<dbReference type="PANTHER" id="PTHR23406:SF34">
    <property type="entry name" value="NAD-DEPENDENT MALIC ENZYME, MITOCHONDRIAL"/>
    <property type="match status" value="1"/>
</dbReference>
<feature type="domain" description="Malic enzyme N-terminal" evidence="2">
    <location>
        <begin position="1"/>
        <end position="183"/>
    </location>
</feature>
<dbReference type="SMART" id="SM01274">
    <property type="entry name" value="malic"/>
    <property type="match status" value="1"/>
</dbReference>
<proteinExistence type="predicted"/>
<evidence type="ECO:0000259" key="2">
    <source>
        <dbReference type="SMART" id="SM01274"/>
    </source>
</evidence>
<dbReference type="AlphaFoldDB" id="A0A1J9Q2G3"/>
<dbReference type="Gene3D" id="3.40.50.10380">
    <property type="entry name" value="Malic enzyme, N-terminal domain"/>
    <property type="match status" value="2"/>
</dbReference>
<keyword evidence="1" id="KW-0520">NAD</keyword>
<accession>A0A1J9Q2G3</accession>
<dbReference type="EMBL" id="LGTZ01003861">
    <property type="protein sequence ID" value="OJD09357.1"/>
    <property type="molecule type" value="Genomic_DNA"/>
</dbReference>
<dbReference type="GO" id="GO:0004471">
    <property type="term" value="F:malate dehydrogenase (decarboxylating) (NAD+) activity"/>
    <property type="evidence" value="ECO:0007669"/>
    <property type="project" value="TreeGrafter"/>
</dbReference>
<dbReference type="InterPro" id="IPR037062">
    <property type="entry name" value="Malic_N_dom_sf"/>
</dbReference>
<name>A0A1J9Q2G3_9EURO</name>
<protein>
    <recommendedName>
        <fullName evidence="2">Malic enzyme N-terminal domain-containing protein</fullName>
    </recommendedName>
</protein>
<dbReference type="GO" id="GO:0005829">
    <property type="term" value="C:cytosol"/>
    <property type="evidence" value="ECO:0007669"/>
    <property type="project" value="TreeGrafter"/>
</dbReference>
<dbReference type="InterPro" id="IPR001891">
    <property type="entry name" value="Malic_OxRdtase"/>
</dbReference>
<dbReference type="PANTHER" id="PTHR23406">
    <property type="entry name" value="MALIC ENZYME-RELATED"/>
    <property type="match status" value="1"/>
</dbReference>
<comment type="caution">
    <text evidence="3">The sequence shown here is derived from an EMBL/GenBank/DDBJ whole genome shotgun (WGS) entry which is preliminary data.</text>
</comment>
<dbReference type="GO" id="GO:0006108">
    <property type="term" value="P:malate metabolic process"/>
    <property type="evidence" value="ECO:0007669"/>
    <property type="project" value="TreeGrafter"/>
</dbReference>
<organism evidence="3 4">
    <name type="scientific">Blastomyces percursus</name>
    <dbReference type="NCBI Taxonomy" id="1658174"/>
    <lineage>
        <taxon>Eukaryota</taxon>
        <taxon>Fungi</taxon>
        <taxon>Dikarya</taxon>
        <taxon>Ascomycota</taxon>
        <taxon>Pezizomycotina</taxon>
        <taxon>Eurotiomycetes</taxon>
        <taxon>Eurotiomycetidae</taxon>
        <taxon>Onygenales</taxon>
        <taxon>Ajellomycetaceae</taxon>
        <taxon>Blastomyces</taxon>
    </lineage>
</organism>
<dbReference type="Pfam" id="PF00390">
    <property type="entry name" value="malic"/>
    <property type="match status" value="2"/>
</dbReference>